<dbReference type="PANTHER" id="PTHR19307:SF14">
    <property type="entry name" value="TUMOR PROTEIN D52"/>
    <property type="match status" value="1"/>
</dbReference>
<reference evidence="6" key="1">
    <citation type="submission" date="2025-08" db="UniProtKB">
        <authorList>
            <consortium name="RefSeq"/>
        </authorList>
    </citation>
    <scope>IDENTIFICATION</scope>
    <source>
        <tissue evidence="6">Sperm</tissue>
    </source>
</reference>
<dbReference type="GeneID" id="116946503"/>
<feature type="region of interest" description="Disordered" evidence="4">
    <location>
        <begin position="172"/>
        <end position="205"/>
    </location>
</feature>
<sequence>MEAVQQGLLDPDTMQEVAVDPVPAQDGACSVSSAEREELEAELAKVEEEISTLRQVLTAKERHAAEIKRKLGLSPLNELRTNLSRGWQDMQATNAYKKTQETLTVAGQKTTSVLSNVGSAITRKLGDMNDLYLRLLVPSYSSIRHSISMPAMRNSPSFKSFEERVENTVTTLKSKVGGEGQASSNFEEVLSSTASASGHDASNRD</sequence>
<feature type="coiled-coil region" evidence="3">
    <location>
        <begin position="29"/>
        <end position="63"/>
    </location>
</feature>
<protein>
    <submittedName>
        <fullName evidence="6">Tumor protein D53 homolog isoform X2</fullName>
    </submittedName>
</protein>
<proteinExistence type="inferred from homology"/>
<evidence type="ECO:0000256" key="2">
    <source>
        <dbReference type="ARBA" id="ARBA00023054"/>
    </source>
</evidence>
<evidence type="ECO:0000256" key="3">
    <source>
        <dbReference type="SAM" id="Coils"/>
    </source>
</evidence>
<gene>
    <name evidence="6" type="primary">LOC116946503</name>
</gene>
<comment type="similarity">
    <text evidence="1">Belongs to the TPD52 family.</text>
</comment>
<evidence type="ECO:0000313" key="5">
    <source>
        <dbReference type="Proteomes" id="UP001318040"/>
    </source>
</evidence>
<evidence type="ECO:0000256" key="1">
    <source>
        <dbReference type="ARBA" id="ARBA00005702"/>
    </source>
</evidence>
<keyword evidence="2 3" id="KW-0175">Coiled coil</keyword>
<dbReference type="GO" id="GO:0005737">
    <property type="term" value="C:cytoplasm"/>
    <property type="evidence" value="ECO:0007669"/>
    <property type="project" value="TreeGrafter"/>
</dbReference>
<dbReference type="Proteomes" id="UP001318040">
    <property type="component" value="Chromosome 27"/>
</dbReference>
<evidence type="ECO:0000256" key="4">
    <source>
        <dbReference type="SAM" id="MobiDB-lite"/>
    </source>
</evidence>
<dbReference type="AlphaFoldDB" id="A0AAJ7TIQ9"/>
<feature type="compositionally biased region" description="Polar residues" evidence="4">
    <location>
        <begin position="181"/>
        <end position="196"/>
    </location>
</feature>
<evidence type="ECO:0000313" key="6">
    <source>
        <dbReference type="RefSeq" id="XP_032817353.1"/>
    </source>
</evidence>
<organism evidence="5 6">
    <name type="scientific">Petromyzon marinus</name>
    <name type="common">Sea lamprey</name>
    <dbReference type="NCBI Taxonomy" id="7757"/>
    <lineage>
        <taxon>Eukaryota</taxon>
        <taxon>Metazoa</taxon>
        <taxon>Chordata</taxon>
        <taxon>Craniata</taxon>
        <taxon>Vertebrata</taxon>
        <taxon>Cyclostomata</taxon>
        <taxon>Hyperoartia</taxon>
        <taxon>Petromyzontiformes</taxon>
        <taxon>Petromyzontidae</taxon>
        <taxon>Petromyzon</taxon>
    </lineage>
</organism>
<dbReference type="InterPro" id="IPR007327">
    <property type="entry name" value="TPD52"/>
</dbReference>
<accession>A0AAJ7TIQ9</accession>
<keyword evidence="5" id="KW-1185">Reference proteome</keyword>
<dbReference type="RefSeq" id="XP_032817353.1">
    <property type="nucleotide sequence ID" value="XM_032961462.1"/>
</dbReference>
<dbReference type="PANTHER" id="PTHR19307">
    <property type="entry name" value="TUMOR PROTEIN D52"/>
    <property type="match status" value="1"/>
</dbReference>
<name>A0AAJ7TIQ9_PETMA</name>
<dbReference type="Pfam" id="PF04201">
    <property type="entry name" value="TPD52"/>
    <property type="match status" value="1"/>
</dbReference>